<organism evidence="3 4">
    <name type="scientific">Solidesulfovibrio aerotolerans</name>
    <dbReference type="NCBI Taxonomy" id="295255"/>
    <lineage>
        <taxon>Bacteria</taxon>
        <taxon>Pseudomonadati</taxon>
        <taxon>Thermodesulfobacteriota</taxon>
        <taxon>Desulfovibrionia</taxon>
        <taxon>Desulfovibrionales</taxon>
        <taxon>Desulfovibrionaceae</taxon>
        <taxon>Solidesulfovibrio</taxon>
    </lineage>
</organism>
<dbReference type="GO" id="GO:0008270">
    <property type="term" value="F:zinc ion binding"/>
    <property type="evidence" value="ECO:0007669"/>
    <property type="project" value="UniProtKB-KW"/>
</dbReference>
<keyword evidence="1" id="KW-0862">Zinc</keyword>
<dbReference type="PROSITE" id="PS50966">
    <property type="entry name" value="ZF_SWIM"/>
    <property type="match status" value="1"/>
</dbReference>
<comment type="caution">
    <text evidence="3">The sequence shown here is derived from an EMBL/GenBank/DDBJ whole genome shotgun (WGS) entry which is preliminary data.</text>
</comment>
<dbReference type="Proteomes" id="UP000482487">
    <property type="component" value="Unassembled WGS sequence"/>
</dbReference>
<dbReference type="InterPro" id="IPR007527">
    <property type="entry name" value="Znf_SWIM"/>
</dbReference>
<proteinExistence type="predicted"/>
<dbReference type="EMBL" id="WVUD01000067">
    <property type="protein sequence ID" value="MYL85230.1"/>
    <property type="molecule type" value="Genomic_DNA"/>
</dbReference>
<feature type="domain" description="SWIM-type" evidence="2">
    <location>
        <begin position="132"/>
        <end position="168"/>
    </location>
</feature>
<reference evidence="3 4" key="1">
    <citation type="submission" date="2020-01" db="EMBL/GenBank/DDBJ databases">
        <title>Genome sequence of Desulfovibrio aerotolerans DSM 16695(T).</title>
        <authorList>
            <person name="Karnachuk O."/>
            <person name="Avakyan M."/>
            <person name="Mardanov A."/>
            <person name="Kadnikov V."/>
            <person name="Ravin N."/>
        </authorList>
    </citation>
    <scope>NUCLEOTIDE SEQUENCE [LARGE SCALE GENOMIC DNA]</scope>
    <source>
        <strain evidence="3 4">DSM 16695</strain>
    </source>
</reference>
<keyword evidence="4" id="KW-1185">Reference proteome</keyword>
<dbReference type="PANTHER" id="PTHR38133">
    <property type="entry name" value="SLR1429 PROTEIN"/>
    <property type="match status" value="1"/>
</dbReference>
<evidence type="ECO:0000256" key="1">
    <source>
        <dbReference type="PROSITE-ProRule" id="PRU00325"/>
    </source>
</evidence>
<dbReference type="Pfam" id="PF04434">
    <property type="entry name" value="SWIM"/>
    <property type="match status" value="1"/>
</dbReference>
<dbReference type="OrthoDB" id="188274at2"/>
<keyword evidence="1" id="KW-0863">Zinc-finger</keyword>
<evidence type="ECO:0000313" key="4">
    <source>
        <dbReference type="Proteomes" id="UP000482487"/>
    </source>
</evidence>
<name>A0A7C9MHP3_9BACT</name>
<dbReference type="PANTHER" id="PTHR38133:SF1">
    <property type="entry name" value="SLR1429 PROTEIN"/>
    <property type="match status" value="1"/>
</dbReference>
<gene>
    <name evidence="3" type="ORF">GTA51_19210</name>
</gene>
<evidence type="ECO:0000259" key="2">
    <source>
        <dbReference type="PROSITE" id="PS50966"/>
    </source>
</evidence>
<sequence length="293" mass="31821">MAWYSGYFPPSKPREAKGGIKAQSKRGSFGENWWAKRWIEVISGFNLGARLTRGRSYARSGQVLSVDIGVGAISAKVQGSRAKPYAVTMRVKTLAPAEWSKVAGALSQEAGYVAALLAGQMPEALESVFKKAKVSLFPSRYEDLVTECSCPDWSNPCKHIAAVYFLVAEEFDRDPFLLFKLRGMTRDGLVEMLQAGEDAAEVQGVRLDSQSPIGSKGKGEALPVDPLAFWGQGEGVDGTWGEIAVPVVSASLPKSLGAFPFWRGQEDFLSAFDAWYDLAAQKGLEIVLDEGRS</sequence>
<protein>
    <recommendedName>
        <fullName evidence="2">SWIM-type domain-containing protein</fullName>
    </recommendedName>
</protein>
<accession>A0A7C9MHP3</accession>
<dbReference type="AlphaFoldDB" id="A0A7C9MHP3"/>
<evidence type="ECO:0000313" key="3">
    <source>
        <dbReference type="EMBL" id="MYL85230.1"/>
    </source>
</evidence>
<keyword evidence="1" id="KW-0479">Metal-binding</keyword>
<dbReference type="RefSeq" id="WP_160964003.1">
    <property type="nucleotide sequence ID" value="NZ_WVUD01000067.1"/>
</dbReference>